<evidence type="ECO:0000256" key="1">
    <source>
        <dbReference type="ARBA" id="ARBA00022741"/>
    </source>
</evidence>
<keyword evidence="7" id="KW-1185">Reference proteome</keyword>
<dbReference type="EMBL" id="ML978069">
    <property type="protein sequence ID" value="KAF2016271.1"/>
    <property type="molecule type" value="Genomic_DNA"/>
</dbReference>
<dbReference type="GO" id="GO:0005524">
    <property type="term" value="F:ATP binding"/>
    <property type="evidence" value="ECO:0007669"/>
    <property type="project" value="UniProtKB-UniRule"/>
</dbReference>
<dbReference type="GeneID" id="54283311"/>
<accession>A0A6A5XU84</accession>
<protein>
    <submittedName>
        <fullName evidence="6">Kinase-like protein</fullName>
    </submittedName>
</protein>
<evidence type="ECO:0000256" key="4">
    <source>
        <dbReference type="RuleBase" id="RU000304"/>
    </source>
</evidence>
<dbReference type="GO" id="GO:0004674">
    <property type="term" value="F:protein serine/threonine kinase activity"/>
    <property type="evidence" value="ECO:0007669"/>
    <property type="project" value="UniProtKB-KW"/>
</dbReference>
<keyword evidence="4" id="KW-0723">Serine/threonine-protein kinase</keyword>
<proteinExistence type="inferred from homology"/>
<dbReference type="SUPFAM" id="SSF56112">
    <property type="entry name" value="Protein kinase-like (PK-like)"/>
    <property type="match status" value="1"/>
</dbReference>
<evidence type="ECO:0000313" key="6">
    <source>
        <dbReference type="EMBL" id="KAF2016271.1"/>
    </source>
</evidence>
<evidence type="ECO:0000256" key="3">
    <source>
        <dbReference type="PROSITE-ProRule" id="PRU10141"/>
    </source>
</evidence>
<dbReference type="OrthoDB" id="4062651at2759"/>
<keyword evidence="6" id="KW-0418">Kinase</keyword>
<organism evidence="6 7">
    <name type="scientific">Aaosphaeria arxii CBS 175.79</name>
    <dbReference type="NCBI Taxonomy" id="1450172"/>
    <lineage>
        <taxon>Eukaryota</taxon>
        <taxon>Fungi</taxon>
        <taxon>Dikarya</taxon>
        <taxon>Ascomycota</taxon>
        <taxon>Pezizomycotina</taxon>
        <taxon>Dothideomycetes</taxon>
        <taxon>Pleosporomycetidae</taxon>
        <taxon>Pleosporales</taxon>
        <taxon>Pleosporales incertae sedis</taxon>
        <taxon>Aaosphaeria</taxon>
    </lineage>
</organism>
<dbReference type="CDD" id="cd00180">
    <property type="entry name" value="PKc"/>
    <property type="match status" value="1"/>
</dbReference>
<evidence type="ECO:0000313" key="7">
    <source>
        <dbReference type="Proteomes" id="UP000799778"/>
    </source>
</evidence>
<dbReference type="PROSITE" id="PS00108">
    <property type="entry name" value="PROTEIN_KINASE_ST"/>
    <property type="match status" value="1"/>
</dbReference>
<keyword evidence="6" id="KW-0808">Transferase</keyword>
<dbReference type="AlphaFoldDB" id="A0A6A5XU84"/>
<dbReference type="InterPro" id="IPR000719">
    <property type="entry name" value="Prot_kinase_dom"/>
</dbReference>
<comment type="similarity">
    <text evidence="4">Belongs to the protein kinase superfamily.</text>
</comment>
<reference evidence="6" key="1">
    <citation type="journal article" date="2020" name="Stud. Mycol.">
        <title>101 Dothideomycetes genomes: a test case for predicting lifestyles and emergence of pathogens.</title>
        <authorList>
            <person name="Haridas S."/>
            <person name="Albert R."/>
            <person name="Binder M."/>
            <person name="Bloem J."/>
            <person name="Labutti K."/>
            <person name="Salamov A."/>
            <person name="Andreopoulos B."/>
            <person name="Baker S."/>
            <person name="Barry K."/>
            <person name="Bills G."/>
            <person name="Bluhm B."/>
            <person name="Cannon C."/>
            <person name="Castanera R."/>
            <person name="Culley D."/>
            <person name="Daum C."/>
            <person name="Ezra D."/>
            <person name="Gonzalez J."/>
            <person name="Henrissat B."/>
            <person name="Kuo A."/>
            <person name="Liang C."/>
            <person name="Lipzen A."/>
            <person name="Lutzoni F."/>
            <person name="Magnuson J."/>
            <person name="Mondo S."/>
            <person name="Nolan M."/>
            <person name="Ohm R."/>
            <person name="Pangilinan J."/>
            <person name="Park H.-J."/>
            <person name="Ramirez L."/>
            <person name="Alfaro M."/>
            <person name="Sun H."/>
            <person name="Tritt A."/>
            <person name="Yoshinaga Y."/>
            <person name="Zwiers L.-H."/>
            <person name="Turgeon B."/>
            <person name="Goodwin S."/>
            <person name="Spatafora J."/>
            <person name="Crous P."/>
            <person name="Grigoriev I."/>
        </authorList>
    </citation>
    <scope>NUCLEOTIDE SEQUENCE</scope>
    <source>
        <strain evidence="6">CBS 175.79</strain>
    </source>
</reference>
<dbReference type="RefSeq" id="XP_033384610.1">
    <property type="nucleotide sequence ID" value="XM_033525914.1"/>
</dbReference>
<dbReference type="PANTHER" id="PTHR24359">
    <property type="entry name" value="SERINE/THREONINE-PROTEIN KINASE SBK1"/>
    <property type="match status" value="1"/>
</dbReference>
<dbReference type="InterPro" id="IPR008271">
    <property type="entry name" value="Ser/Thr_kinase_AS"/>
</dbReference>
<feature type="binding site" evidence="3">
    <location>
        <position position="125"/>
    </location>
    <ligand>
        <name>ATP</name>
        <dbReference type="ChEBI" id="CHEBI:30616"/>
    </ligand>
</feature>
<sequence length="369" mass="41573">MTACKRDKGFIRHPSYYKTTPLGVIDYVACIRPDLYLSWICVYVIVEQVNNESKTNDPVVYVMQSLWRFLGQSPYLEITEGSDLELDDIDVKSLPYQHIENLGSGGSAIVERVQDMNTGLVYARKTLRDISYRDRKRLREQFHNEVKVMRRLGDHPHTTTLFATYTTRRDLVLIVSPVADGGNLADFLAHHRDWGNAASQLHHVAVLNRAFGCLASGLAFMHGQGVRHKDIKPQNILVHDGHVLYTDFGISREFLEAQSTTGDNPGSFTRRYCAPEVADWGDRNRSADIFSLGCVFLEVLVALFPRIAPAGILDGAYHITVHEGRLPGQIEYSKATSRVDSTFRHLIADHQYHMASSRMALVLEICPGT</sequence>
<keyword evidence="1 3" id="KW-0547">Nucleotide-binding</keyword>
<evidence type="ECO:0000256" key="2">
    <source>
        <dbReference type="ARBA" id="ARBA00022840"/>
    </source>
</evidence>
<dbReference type="Pfam" id="PF00069">
    <property type="entry name" value="Pkinase"/>
    <property type="match status" value="1"/>
</dbReference>
<feature type="domain" description="Protein kinase" evidence="5">
    <location>
        <begin position="96"/>
        <end position="369"/>
    </location>
</feature>
<dbReference type="PROSITE" id="PS50011">
    <property type="entry name" value="PROTEIN_KINASE_DOM"/>
    <property type="match status" value="1"/>
</dbReference>
<dbReference type="InterPro" id="IPR011009">
    <property type="entry name" value="Kinase-like_dom_sf"/>
</dbReference>
<dbReference type="SMART" id="SM00220">
    <property type="entry name" value="S_TKc"/>
    <property type="match status" value="1"/>
</dbReference>
<gene>
    <name evidence="6" type="ORF">BU24DRAFT_409388</name>
</gene>
<name>A0A6A5XU84_9PLEO</name>
<dbReference type="PROSITE" id="PS00107">
    <property type="entry name" value="PROTEIN_KINASE_ATP"/>
    <property type="match status" value="1"/>
</dbReference>
<dbReference type="InterPro" id="IPR017441">
    <property type="entry name" value="Protein_kinase_ATP_BS"/>
</dbReference>
<evidence type="ECO:0000259" key="5">
    <source>
        <dbReference type="PROSITE" id="PS50011"/>
    </source>
</evidence>
<dbReference type="Proteomes" id="UP000799778">
    <property type="component" value="Unassembled WGS sequence"/>
</dbReference>
<dbReference type="PANTHER" id="PTHR24359:SF1">
    <property type="entry name" value="INHIBITOR OF NUCLEAR FACTOR KAPPA-B KINASE EPSILON SUBUNIT HOMOLOG 1-RELATED"/>
    <property type="match status" value="1"/>
</dbReference>
<dbReference type="Gene3D" id="1.10.510.10">
    <property type="entry name" value="Transferase(Phosphotransferase) domain 1"/>
    <property type="match status" value="1"/>
</dbReference>
<keyword evidence="2 3" id="KW-0067">ATP-binding</keyword>